<evidence type="ECO:0000256" key="1">
    <source>
        <dbReference type="ARBA" id="ARBA00004651"/>
    </source>
</evidence>
<keyword evidence="3" id="KW-1003">Cell membrane</keyword>
<dbReference type="GO" id="GO:0022857">
    <property type="term" value="F:transmembrane transporter activity"/>
    <property type="evidence" value="ECO:0007669"/>
    <property type="project" value="InterPro"/>
</dbReference>
<dbReference type="Proteomes" id="UP001156102">
    <property type="component" value="Unassembled WGS sequence"/>
</dbReference>
<feature type="transmembrane region" description="Helical" evidence="7">
    <location>
        <begin position="104"/>
        <end position="125"/>
    </location>
</feature>
<dbReference type="GO" id="GO:0005886">
    <property type="term" value="C:plasma membrane"/>
    <property type="evidence" value="ECO:0007669"/>
    <property type="project" value="UniProtKB-SubCell"/>
</dbReference>
<feature type="transmembrane region" description="Helical" evidence="7">
    <location>
        <begin position="299"/>
        <end position="318"/>
    </location>
</feature>
<keyword evidence="6 7" id="KW-0472">Membrane</keyword>
<feature type="transmembrane region" description="Helical" evidence="7">
    <location>
        <begin position="12"/>
        <end position="36"/>
    </location>
</feature>
<dbReference type="CDD" id="cd17329">
    <property type="entry name" value="MFS_MdtH_MDR_like"/>
    <property type="match status" value="1"/>
</dbReference>
<dbReference type="AlphaFoldDB" id="A0AA41X4P0"/>
<dbReference type="Gene3D" id="1.20.1250.20">
    <property type="entry name" value="MFS general substrate transporter like domains"/>
    <property type="match status" value="1"/>
</dbReference>
<dbReference type="PANTHER" id="PTHR23517">
    <property type="entry name" value="RESISTANCE PROTEIN MDTM, PUTATIVE-RELATED-RELATED"/>
    <property type="match status" value="1"/>
</dbReference>
<keyword evidence="4 7" id="KW-0812">Transmembrane</keyword>
<feature type="transmembrane region" description="Helical" evidence="7">
    <location>
        <begin position="167"/>
        <end position="186"/>
    </location>
</feature>
<evidence type="ECO:0000256" key="4">
    <source>
        <dbReference type="ARBA" id="ARBA00022692"/>
    </source>
</evidence>
<feature type="transmembrane region" description="Helical" evidence="7">
    <location>
        <begin position="74"/>
        <end position="92"/>
    </location>
</feature>
<keyword evidence="5 7" id="KW-1133">Transmembrane helix</keyword>
<dbReference type="SUPFAM" id="SSF103473">
    <property type="entry name" value="MFS general substrate transporter"/>
    <property type="match status" value="1"/>
</dbReference>
<gene>
    <name evidence="9" type="ORF">NK662_10045</name>
</gene>
<dbReference type="Pfam" id="PF07690">
    <property type="entry name" value="MFS_1"/>
    <property type="match status" value="1"/>
</dbReference>
<dbReference type="InterPro" id="IPR011701">
    <property type="entry name" value="MFS"/>
</dbReference>
<dbReference type="RefSeq" id="WP_254758789.1">
    <property type="nucleotide sequence ID" value="NZ_JANCLT010000004.1"/>
</dbReference>
<proteinExistence type="predicted"/>
<feature type="transmembrane region" description="Helical" evidence="7">
    <location>
        <begin position="223"/>
        <end position="248"/>
    </location>
</feature>
<comment type="caution">
    <text evidence="9">The sequence shown here is derived from an EMBL/GenBank/DDBJ whole genome shotgun (WGS) entry which is preliminary data.</text>
</comment>
<feature type="transmembrane region" description="Helical" evidence="7">
    <location>
        <begin position="382"/>
        <end position="404"/>
    </location>
</feature>
<dbReference type="PROSITE" id="PS50850">
    <property type="entry name" value="MFS"/>
    <property type="match status" value="1"/>
</dbReference>
<feature type="transmembrane region" description="Helical" evidence="7">
    <location>
        <begin position="42"/>
        <end position="62"/>
    </location>
</feature>
<reference evidence="9" key="1">
    <citation type="submission" date="2022-07" db="EMBL/GenBank/DDBJ databases">
        <authorList>
            <person name="Li W.-J."/>
            <person name="Deng Q.-Q."/>
        </authorList>
    </citation>
    <scope>NUCLEOTIDE SEQUENCE</scope>
    <source>
        <strain evidence="9">SYSU M60031</strain>
    </source>
</reference>
<dbReference type="InterPro" id="IPR020846">
    <property type="entry name" value="MFS_dom"/>
</dbReference>
<evidence type="ECO:0000259" key="8">
    <source>
        <dbReference type="PROSITE" id="PS50850"/>
    </source>
</evidence>
<evidence type="ECO:0000256" key="3">
    <source>
        <dbReference type="ARBA" id="ARBA00022475"/>
    </source>
</evidence>
<keyword evidence="2" id="KW-0813">Transport</keyword>
<evidence type="ECO:0000256" key="2">
    <source>
        <dbReference type="ARBA" id="ARBA00022448"/>
    </source>
</evidence>
<accession>A0AA41X4P0</accession>
<feature type="domain" description="Major facilitator superfamily (MFS) profile" evidence="8">
    <location>
        <begin position="1"/>
        <end position="410"/>
    </location>
</feature>
<evidence type="ECO:0000256" key="6">
    <source>
        <dbReference type="ARBA" id="ARBA00023136"/>
    </source>
</evidence>
<dbReference type="PANTHER" id="PTHR23517:SF3">
    <property type="entry name" value="INTEGRAL MEMBRANE TRANSPORT PROTEIN"/>
    <property type="match status" value="1"/>
</dbReference>
<name>A0AA41X4P0_9BACI</name>
<dbReference type="InterPro" id="IPR036259">
    <property type="entry name" value="MFS_trans_sf"/>
</dbReference>
<feature type="transmembrane region" description="Helical" evidence="7">
    <location>
        <begin position="137"/>
        <end position="161"/>
    </location>
</feature>
<comment type="subcellular location">
    <subcellularLocation>
        <location evidence="1">Cell membrane</location>
        <topology evidence="1">Multi-pass membrane protein</topology>
    </subcellularLocation>
</comment>
<sequence length="423" mass="47459">MKWKEWNRNLKIRLVGEWLFGLFFWMLLPFMAIYFSETLGKATAGILLVVSQLLSVAANLVGGYLADTYGRKRMMVVSATVQTAAFCLFAYANSPWLESPVLTFIAFSLVGIMGSFYYPASAAMVADLVEEEKQNSVFAVFYTMINVNVVLGPILGAYFFFTSRFELLLVSALVNAAVTLVFWRYVEETLPAEQRTKRKRGGSWISFVTDQVRSYRVILQDKVFLLFIVAGILIAQTFTQIDLLVAVYIKETVPLQQLLSFTVNGEKLFSWIIAENGFLVALFTVYVTKIADRFNERNIFVASSVAYGIAMIIFGNTVAAWGLIFAMALFTMAEIMVVGIQNSFISKLAPEDTRGQYFAAASLRWSVGRTLAPLAIPMTEWIGYRMTFMSIAVLAFVSAGLYVYMYRLFGQKEAGVHQMASNE</sequence>
<keyword evidence="10" id="KW-1185">Reference proteome</keyword>
<feature type="transmembrane region" description="Helical" evidence="7">
    <location>
        <begin position="268"/>
        <end position="287"/>
    </location>
</feature>
<evidence type="ECO:0000313" key="10">
    <source>
        <dbReference type="Proteomes" id="UP001156102"/>
    </source>
</evidence>
<dbReference type="InterPro" id="IPR050171">
    <property type="entry name" value="MFS_Transporters"/>
</dbReference>
<dbReference type="EMBL" id="JANCLT010000004">
    <property type="protein sequence ID" value="MCP8968879.1"/>
    <property type="molecule type" value="Genomic_DNA"/>
</dbReference>
<evidence type="ECO:0000256" key="5">
    <source>
        <dbReference type="ARBA" id="ARBA00022989"/>
    </source>
</evidence>
<organism evidence="9 10">
    <name type="scientific">Ectobacillus ponti</name>
    <dbReference type="NCBI Taxonomy" id="2961894"/>
    <lineage>
        <taxon>Bacteria</taxon>
        <taxon>Bacillati</taxon>
        <taxon>Bacillota</taxon>
        <taxon>Bacilli</taxon>
        <taxon>Bacillales</taxon>
        <taxon>Bacillaceae</taxon>
        <taxon>Ectobacillus</taxon>
    </lineage>
</organism>
<evidence type="ECO:0000313" key="9">
    <source>
        <dbReference type="EMBL" id="MCP8968879.1"/>
    </source>
</evidence>
<protein>
    <submittedName>
        <fullName evidence="9">MFS transporter</fullName>
    </submittedName>
</protein>
<evidence type="ECO:0000256" key="7">
    <source>
        <dbReference type="SAM" id="Phobius"/>
    </source>
</evidence>